<feature type="region of interest" description="Disordered" evidence="1">
    <location>
        <begin position="307"/>
        <end position="345"/>
    </location>
</feature>
<proteinExistence type="predicted"/>
<gene>
    <name evidence="3" type="ORF">PSFLO_06169</name>
</gene>
<feature type="compositionally biased region" description="Low complexity" evidence="1">
    <location>
        <begin position="654"/>
        <end position="663"/>
    </location>
</feature>
<feature type="compositionally biased region" description="Low complexity" evidence="1">
    <location>
        <begin position="158"/>
        <end position="168"/>
    </location>
</feature>
<organism evidence="3 4">
    <name type="scientific">Pseudozyma flocculosa</name>
    <dbReference type="NCBI Taxonomy" id="84751"/>
    <lineage>
        <taxon>Eukaryota</taxon>
        <taxon>Fungi</taxon>
        <taxon>Dikarya</taxon>
        <taxon>Basidiomycota</taxon>
        <taxon>Ustilaginomycotina</taxon>
        <taxon>Ustilaginomycetes</taxon>
        <taxon>Ustilaginales</taxon>
        <taxon>Ustilaginaceae</taxon>
        <taxon>Pseudozyma</taxon>
    </lineage>
</organism>
<dbReference type="OrthoDB" id="2421327at2759"/>
<dbReference type="GO" id="GO:0030466">
    <property type="term" value="P:silent mating-type cassette heterochromatin formation"/>
    <property type="evidence" value="ECO:0007669"/>
    <property type="project" value="TreeGrafter"/>
</dbReference>
<dbReference type="Proteomes" id="UP000323386">
    <property type="component" value="Unassembled WGS sequence"/>
</dbReference>
<evidence type="ECO:0000313" key="3">
    <source>
        <dbReference type="EMBL" id="SPO40687.1"/>
    </source>
</evidence>
<feature type="compositionally biased region" description="Low complexity" evidence="1">
    <location>
        <begin position="175"/>
        <end position="186"/>
    </location>
</feature>
<dbReference type="EMBL" id="OOIP01000021">
    <property type="protein sequence ID" value="SPO40687.1"/>
    <property type="molecule type" value="Genomic_DNA"/>
</dbReference>
<feature type="region of interest" description="Disordered" evidence="1">
    <location>
        <begin position="155"/>
        <end position="222"/>
    </location>
</feature>
<dbReference type="InterPro" id="IPR036020">
    <property type="entry name" value="WW_dom_sf"/>
</dbReference>
<feature type="compositionally biased region" description="Low complexity" evidence="1">
    <location>
        <begin position="635"/>
        <end position="647"/>
    </location>
</feature>
<dbReference type="SMART" id="SM00456">
    <property type="entry name" value="WW"/>
    <property type="match status" value="1"/>
</dbReference>
<dbReference type="InterPro" id="IPR031915">
    <property type="entry name" value="Clr2_N"/>
</dbReference>
<reference evidence="3 4" key="1">
    <citation type="submission" date="2018-03" db="EMBL/GenBank/DDBJ databases">
        <authorList>
            <person name="Guldener U."/>
        </authorList>
    </citation>
    <scope>NUCLEOTIDE SEQUENCE [LARGE SCALE GENOMIC DNA]</scope>
    <source>
        <strain evidence="3 4">DAOM196992</strain>
    </source>
</reference>
<feature type="region of interest" description="Disordered" evidence="1">
    <location>
        <begin position="878"/>
        <end position="936"/>
    </location>
</feature>
<evidence type="ECO:0000259" key="2">
    <source>
        <dbReference type="PROSITE" id="PS50020"/>
    </source>
</evidence>
<feature type="region of interest" description="Disordered" evidence="1">
    <location>
        <begin position="635"/>
        <end position="695"/>
    </location>
</feature>
<dbReference type="PROSITE" id="PS50020">
    <property type="entry name" value="WW_DOMAIN_2"/>
    <property type="match status" value="1"/>
</dbReference>
<keyword evidence="4" id="KW-1185">Reference proteome</keyword>
<dbReference type="GO" id="GO:0031934">
    <property type="term" value="C:mating-type region heterochromatin"/>
    <property type="evidence" value="ECO:0007669"/>
    <property type="project" value="TreeGrafter"/>
</dbReference>
<sequence length="960" mass="100634">MLAYQEVATDADIFRPDGFIVFSRSDGDPEFVPPNLAVPKPTDHEVNYYHIFDRDEDRHQSWRLAIGGALAESFGLPKVSADKKEWKLYDFPANYDFAEQRKGPKHNVRTDPYLFARKGHRFRSTKEAIPHLEWLLRDPDLEPSNCLCKYCHGGARKSTGTPSSSTPSRVKKAEAAAAARASPSVRATKKPAEPQPPKTASAVASAAPRGRKPSGKTTAASQANAIVIRGAEPRAMVPGVSIDSVPQRDAEIMRDIKQGQSEGFRVGEVVWYRLEHPIVDPTEPSRKIDQWPVLVEDPTLMVQVAPANPASSSASASASAPPVPDGAEAASPNNDGDSATAANTIPAPSSLSFSLAGRVSQQRMYHVRFLGAADSAKALETSLLPFLSGFIPEGLLGSALGDIDQHSWLQTAEETPLLDLTRKDGGEPNYGRAIVAFAYAMQTAAILRSTYVATDVYSKASTGAGVLADLAGGSAANGAAASAYPTTPARPGLGGAAGLGAADGSPATPAGSATAALAAAAKPVQMFQGLFFGVERIWVGEVVRLKLSVADLKKLQRELNAALVRALPPDAKDPPAVYLDADASYVLRLAAICKEAHGHQSPIRVAGEMYQIVTAAKYNRAKKEEAEREQLLLQQQAAAAETKGAGEAPEEAEAGASEASANATDKPGKAAEGAQRSGSAKPSTTPPAPPLRMKLPEPSILRAKPGHPAMPPLPQGFVMIPLSDKIGAKVPQEVSMPVELVAGRIYPSYGVPADGPRVDEQVKLGPKDAKKAADEDTQDELRARLSVAGLLGGCVKPMAARSEVISRSTALKAAFEIARGDIIRLITQPDELSEDELEDELAGGDDTAADISVLPASTTATTSNAAGTATATATATVGAGTGAGGEEAPGQDSTASSGGATKRSAEGEVGEATAKKARGSDEAEGEAPLPEGWITRASRSTGQVYYVYMPTKATQWERPT</sequence>
<dbReference type="PANTHER" id="PTHR38046:SF1">
    <property type="entry name" value="CRYPTIC LOCI REGULATOR 2"/>
    <property type="match status" value="1"/>
</dbReference>
<dbReference type="Pfam" id="PF00397">
    <property type="entry name" value="WW"/>
    <property type="match status" value="1"/>
</dbReference>
<evidence type="ECO:0000256" key="1">
    <source>
        <dbReference type="SAM" id="MobiDB-lite"/>
    </source>
</evidence>
<dbReference type="GO" id="GO:0070824">
    <property type="term" value="C:SHREC complex"/>
    <property type="evidence" value="ECO:0007669"/>
    <property type="project" value="InterPro"/>
</dbReference>
<dbReference type="GO" id="GO:0033553">
    <property type="term" value="C:rDNA heterochromatin"/>
    <property type="evidence" value="ECO:0007669"/>
    <property type="project" value="TreeGrafter"/>
</dbReference>
<dbReference type="Pfam" id="PF16761">
    <property type="entry name" value="Clr2_transil"/>
    <property type="match status" value="1"/>
</dbReference>
<name>A0A5C3FAH1_9BASI</name>
<feature type="compositionally biased region" description="Polar residues" evidence="1">
    <location>
        <begin position="331"/>
        <end position="345"/>
    </location>
</feature>
<dbReference type="CDD" id="cd00201">
    <property type="entry name" value="WW"/>
    <property type="match status" value="1"/>
</dbReference>
<dbReference type="InterPro" id="IPR018839">
    <property type="entry name" value="Tscrpt-silencing_Clr2_C"/>
</dbReference>
<protein>
    <recommendedName>
        <fullName evidence="2">WW domain-containing protein</fullName>
    </recommendedName>
</protein>
<dbReference type="Gene3D" id="2.20.70.10">
    <property type="match status" value="1"/>
</dbReference>
<evidence type="ECO:0000313" key="4">
    <source>
        <dbReference type="Proteomes" id="UP000323386"/>
    </source>
</evidence>
<dbReference type="PROSITE" id="PS01159">
    <property type="entry name" value="WW_DOMAIN_1"/>
    <property type="match status" value="1"/>
</dbReference>
<dbReference type="InterPro" id="IPR038986">
    <property type="entry name" value="Clr2"/>
</dbReference>
<dbReference type="SUPFAM" id="SSF51045">
    <property type="entry name" value="WW domain"/>
    <property type="match status" value="1"/>
</dbReference>
<feature type="domain" description="WW" evidence="2">
    <location>
        <begin position="927"/>
        <end position="960"/>
    </location>
</feature>
<accession>A0A5C3FAH1</accession>
<dbReference type="AlphaFoldDB" id="A0A5C3FAH1"/>
<feature type="compositionally biased region" description="Low complexity" evidence="1">
    <location>
        <begin position="307"/>
        <end position="320"/>
    </location>
</feature>
<dbReference type="PANTHER" id="PTHR38046">
    <property type="entry name" value="CRYPTIC LOCI REGULATOR 2"/>
    <property type="match status" value="1"/>
</dbReference>
<dbReference type="InterPro" id="IPR001202">
    <property type="entry name" value="WW_dom"/>
</dbReference>
<dbReference type="Pfam" id="PF10383">
    <property type="entry name" value="Clr2"/>
    <property type="match status" value="1"/>
</dbReference>